<dbReference type="PANTHER" id="PTHR45952">
    <property type="entry name" value="ALUMINUM INDUCED PROTEIN WITH YGL AND LRDR MOTIFS"/>
    <property type="match status" value="1"/>
</dbReference>
<sequence length="235" mass="25843">MLAIFNSTVATGPEELRTPGGKSPAPRKNASDLLQSFLDELPRAISVNIEGMCSMAYTHDKEDLLRPRSFAVKDEIFCLFEGTLQNLPSLRQQYGLSKSVNEVLLVIEAYKTLRDRAPYPASHVVGHLEGQFAFIIFDKSTKNIFVATDSNGKVSFYWGITADGHLAFADDAELLQGACGKSLASFPKGCFFLSGGGLRSYEHPKNKMMAVPTMEEEICGTTFKVDRENVYAGII</sequence>
<evidence type="ECO:0000313" key="2">
    <source>
        <dbReference type="EMBL" id="JAG98790.1"/>
    </source>
</evidence>
<dbReference type="SUPFAM" id="SSF56235">
    <property type="entry name" value="N-terminal nucleophile aminohydrolases (Ntn hydrolases)"/>
    <property type="match status" value="1"/>
</dbReference>
<dbReference type="InterPro" id="IPR029055">
    <property type="entry name" value="Ntn_hydrolases_N"/>
</dbReference>
<evidence type="ECO:0000259" key="1">
    <source>
        <dbReference type="SMART" id="SM01172"/>
    </source>
</evidence>
<reference evidence="2" key="1">
    <citation type="submission" date="2015-03" db="EMBL/GenBank/DDBJ databases">
        <title>A transcriptome of Araucaria cunninghamii, an australian fine timber species.</title>
        <authorList>
            <person name="Jing Yi C.J.Y."/>
            <person name="Yin San L.Y.S."/>
            <person name="Abdul Karim S.S."/>
            <person name="Wan Azmi N.N."/>
            <person name="Hercus R.R."/>
            <person name="Croft L.L."/>
        </authorList>
    </citation>
    <scope>NUCLEOTIDE SEQUENCE</scope>
    <source>
        <strain evidence="2">MI0301</strain>
        <tissue evidence="2">Leaf</tissue>
    </source>
</reference>
<dbReference type="PANTHER" id="PTHR45952:SF5">
    <property type="entry name" value="ALUMINUM INDUCED PROTEIN WITH YGL AND LRDR MOTIFS"/>
    <property type="match status" value="1"/>
</dbReference>
<dbReference type="InterPro" id="IPR044828">
    <property type="entry name" value="TSJT1-like"/>
</dbReference>
<proteinExistence type="predicted"/>
<organism evidence="2">
    <name type="scientific">Araucaria cunninghamii</name>
    <name type="common">Hoop pine</name>
    <name type="synonym">Moreton Bay pine</name>
    <dbReference type="NCBI Taxonomy" id="56994"/>
    <lineage>
        <taxon>Eukaryota</taxon>
        <taxon>Viridiplantae</taxon>
        <taxon>Streptophyta</taxon>
        <taxon>Embryophyta</taxon>
        <taxon>Tracheophyta</taxon>
        <taxon>Spermatophyta</taxon>
        <taxon>Pinopsida</taxon>
        <taxon>Pinidae</taxon>
        <taxon>Conifers II</taxon>
        <taxon>Araucariales</taxon>
        <taxon>Araucariaceae</taxon>
        <taxon>Araucaria</taxon>
    </lineage>
</organism>
<dbReference type="Pfam" id="PF12481">
    <property type="entry name" value="DUF3700"/>
    <property type="match status" value="1"/>
</dbReference>
<dbReference type="AlphaFoldDB" id="A0A0D6RA11"/>
<dbReference type="SMART" id="SM01172">
    <property type="entry name" value="DUF3700"/>
    <property type="match status" value="1"/>
</dbReference>
<dbReference type="EMBL" id="GCKF01018649">
    <property type="protein sequence ID" value="JAG98790.1"/>
    <property type="molecule type" value="Transcribed_RNA"/>
</dbReference>
<accession>A0A0D6RA11</accession>
<dbReference type="Gene3D" id="3.60.20.10">
    <property type="entry name" value="Glutamine Phosphoribosylpyrophosphate, subunit 1, domain 1"/>
    <property type="match status" value="1"/>
</dbReference>
<dbReference type="InterPro" id="IPR024286">
    <property type="entry name" value="DUF3700"/>
</dbReference>
<feature type="domain" description="DUF3700" evidence="1">
    <location>
        <begin position="2"/>
        <end position="225"/>
    </location>
</feature>
<protein>
    <recommendedName>
        <fullName evidence="1">DUF3700 domain-containing protein</fullName>
    </recommendedName>
</protein>
<name>A0A0D6RA11_ARACU</name>